<dbReference type="AlphaFoldDB" id="A0A9W7AKY0"/>
<comment type="caution">
    <text evidence="2">The sequence shown here is derived from an EMBL/GenBank/DDBJ whole genome shotgun (WGS) entry which is preliminary data.</text>
</comment>
<dbReference type="OrthoDB" id="200877at2759"/>
<name>A0A9W7AKY0_9STRA</name>
<evidence type="ECO:0000256" key="1">
    <source>
        <dbReference type="SAM" id="SignalP"/>
    </source>
</evidence>
<evidence type="ECO:0000313" key="3">
    <source>
        <dbReference type="Proteomes" id="UP001165122"/>
    </source>
</evidence>
<evidence type="ECO:0000313" key="2">
    <source>
        <dbReference type="EMBL" id="GMH74811.1"/>
    </source>
</evidence>
<accession>A0A9W7AKY0</accession>
<reference evidence="3" key="1">
    <citation type="journal article" date="2023" name="Commun. Biol.">
        <title>Genome analysis of Parmales, the sister group of diatoms, reveals the evolutionary specialization of diatoms from phago-mixotrophs to photoautotrophs.</title>
        <authorList>
            <person name="Ban H."/>
            <person name="Sato S."/>
            <person name="Yoshikawa S."/>
            <person name="Yamada K."/>
            <person name="Nakamura Y."/>
            <person name="Ichinomiya M."/>
            <person name="Sato N."/>
            <person name="Blanc-Mathieu R."/>
            <person name="Endo H."/>
            <person name="Kuwata A."/>
            <person name="Ogata H."/>
        </authorList>
    </citation>
    <scope>NUCLEOTIDE SEQUENCE [LARGE SCALE GENOMIC DNA]</scope>
    <source>
        <strain evidence="3">NIES 3700</strain>
    </source>
</reference>
<feature type="chain" id="PRO_5040828959" evidence="1">
    <location>
        <begin position="20"/>
        <end position="186"/>
    </location>
</feature>
<feature type="signal peptide" evidence="1">
    <location>
        <begin position="1"/>
        <end position="19"/>
    </location>
</feature>
<sequence length="186" mass="20847">MHHLVLMTCLFLLLSTTTAFLPRTFHIPHHRQNEVRHTSFLPLQPPPFRLLSSPTDVDLSRFYSQKCSDEWHCDTDGCWVILGEDGVEPAVESKINTGTNYGEHVGECAITGSVGIDDNKIASIIDASPVTWDASECLLVFNDENDTDDYTVVCNLTGDDLRDWKDLLSENEKVMFTSGMAIPKMN</sequence>
<keyword evidence="3" id="KW-1185">Reference proteome</keyword>
<dbReference type="EMBL" id="BRXW01000701">
    <property type="protein sequence ID" value="GMH74811.1"/>
    <property type="molecule type" value="Genomic_DNA"/>
</dbReference>
<proteinExistence type="predicted"/>
<organism evidence="2 3">
    <name type="scientific">Triparma laevis f. longispina</name>
    <dbReference type="NCBI Taxonomy" id="1714387"/>
    <lineage>
        <taxon>Eukaryota</taxon>
        <taxon>Sar</taxon>
        <taxon>Stramenopiles</taxon>
        <taxon>Ochrophyta</taxon>
        <taxon>Bolidophyceae</taxon>
        <taxon>Parmales</taxon>
        <taxon>Triparmaceae</taxon>
        <taxon>Triparma</taxon>
    </lineage>
</organism>
<protein>
    <submittedName>
        <fullName evidence="2">Uncharacterized protein</fullName>
    </submittedName>
</protein>
<gene>
    <name evidence="2" type="ORF">TrLO_g3391</name>
</gene>
<dbReference type="Proteomes" id="UP001165122">
    <property type="component" value="Unassembled WGS sequence"/>
</dbReference>
<keyword evidence="1" id="KW-0732">Signal</keyword>